<evidence type="ECO:0000313" key="2">
    <source>
        <dbReference type="EMBL" id="HER97268.1"/>
    </source>
</evidence>
<keyword evidence="1" id="KW-1133">Transmembrane helix</keyword>
<protein>
    <submittedName>
        <fullName evidence="2">Cytochrome C</fullName>
    </submittedName>
</protein>
<proteinExistence type="predicted"/>
<comment type="caution">
    <text evidence="2">The sequence shown here is derived from an EMBL/GenBank/DDBJ whole genome shotgun (WGS) entry which is preliminary data.</text>
</comment>
<feature type="transmembrane region" description="Helical" evidence="1">
    <location>
        <begin position="123"/>
        <end position="143"/>
    </location>
</feature>
<sequence length="220" mass="24825">MTWLSKIIGPRIPDSVLQRERRHFRRPTLLLSAAALLLLISIFFPYWRIRLYAPQYPGGLVAKVYVNRVEGDVREIDGLNHYIGMRPLEEAAQLERSLSIFLIAAMALLVGGAIYIHSPWAAVLSLPALLYPLVFLADLYYWLWSFGTNLDPKAPLSSSVKPFVPPLLGEGQVGQFRVVAFWDIGLWMAIAASILIALGLYYHRKAYKPFYDAYVAQAST</sequence>
<dbReference type="AlphaFoldDB" id="A0A7V2F7U2"/>
<gene>
    <name evidence="2" type="ORF">ENO59_12320</name>
</gene>
<feature type="transmembrane region" description="Helical" evidence="1">
    <location>
        <begin position="28"/>
        <end position="47"/>
    </location>
</feature>
<organism evidence="2">
    <name type="scientific">Rhodothermus marinus</name>
    <name type="common">Rhodothermus obamensis</name>
    <dbReference type="NCBI Taxonomy" id="29549"/>
    <lineage>
        <taxon>Bacteria</taxon>
        <taxon>Pseudomonadati</taxon>
        <taxon>Rhodothermota</taxon>
        <taxon>Rhodothermia</taxon>
        <taxon>Rhodothermales</taxon>
        <taxon>Rhodothermaceae</taxon>
        <taxon>Rhodothermus</taxon>
    </lineage>
</organism>
<name>A0A7V2F7U2_RHOMR</name>
<evidence type="ECO:0000256" key="1">
    <source>
        <dbReference type="SAM" id="Phobius"/>
    </source>
</evidence>
<reference evidence="2" key="1">
    <citation type="journal article" date="2020" name="mSystems">
        <title>Genome- and Community-Level Interaction Insights into Carbon Utilization and Element Cycling Functions of Hydrothermarchaeota in Hydrothermal Sediment.</title>
        <authorList>
            <person name="Zhou Z."/>
            <person name="Liu Y."/>
            <person name="Xu W."/>
            <person name="Pan J."/>
            <person name="Luo Z.H."/>
            <person name="Li M."/>
        </authorList>
    </citation>
    <scope>NUCLEOTIDE SEQUENCE [LARGE SCALE GENOMIC DNA]</scope>
    <source>
        <strain evidence="2">SpSt-143</strain>
    </source>
</reference>
<accession>A0A7V2F7U2</accession>
<dbReference type="EMBL" id="DSGB01000007">
    <property type="protein sequence ID" value="HER97268.1"/>
    <property type="molecule type" value="Genomic_DNA"/>
</dbReference>
<feature type="transmembrane region" description="Helical" evidence="1">
    <location>
        <begin position="184"/>
        <end position="202"/>
    </location>
</feature>
<keyword evidence="1" id="KW-0472">Membrane</keyword>
<feature type="transmembrane region" description="Helical" evidence="1">
    <location>
        <begin position="98"/>
        <end position="116"/>
    </location>
</feature>
<keyword evidence="1" id="KW-0812">Transmembrane</keyword>